<evidence type="ECO:0000256" key="1">
    <source>
        <dbReference type="SAM" id="MobiDB-lite"/>
    </source>
</evidence>
<dbReference type="Proteomes" id="UP000809789">
    <property type="component" value="Unassembled WGS sequence"/>
</dbReference>
<feature type="compositionally biased region" description="Basic residues" evidence="1">
    <location>
        <begin position="95"/>
        <end position="107"/>
    </location>
</feature>
<feature type="region of interest" description="Disordered" evidence="1">
    <location>
        <begin position="29"/>
        <end position="239"/>
    </location>
</feature>
<sequence>MRFTSSLLFLSAAVPAVLGAALPEANKAVTTAAPEKSAEPTHHKGKDDKKKHHKSKHGKHHATEVSVTKSAHDSKATHSKREADAEAAEALEAAKKHHGKKGKKHHARESEPEEAAMRKHKHKKGKKHHAREAEAEAEADAEAEPEEAAHHKKHKKGKKHHAREAEAEPEEAAHKKHKKGKKHHSKKVHARAASATTAAASKATGKPSDKPTGSMTKAAPKPTTTGTTVHHNTTIPHHNTTSAHVKFHLEAIGGRFNHSLLQHSVMGEGFNLSSPIGSYTYNATNKYIYYGNSFLAVDPQGIFPHLVTRNATTFAKTDERLTCDIDSKTYDVECSSLNGARSVFTVADGGSGKYYLTLSAKGAVGPIKIKAVKAKEPTKKTTKKGGMKPTPKPQSVKPTASAKPEKSAKPVVSSKPTGKPEKSGKGGASKTSGGKAAPTKA</sequence>
<evidence type="ECO:0000256" key="2">
    <source>
        <dbReference type="SAM" id="SignalP"/>
    </source>
</evidence>
<dbReference type="OrthoDB" id="3945800at2759"/>
<feature type="compositionally biased region" description="Acidic residues" evidence="1">
    <location>
        <begin position="135"/>
        <end position="146"/>
    </location>
</feature>
<protein>
    <submittedName>
        <fullName evidence="3">Uncharacterized protein</fullName>
    </submittedName>
</protein>
<feature type="region of interest" description="Disordered" evidence="1">
    <location>
        <begin position="375"/>
        <end position="441"/>
    </location>
</feature>
<feature type="compositionally biased region" description="Low complexity" evidence="1">
    <location>
        <begin position="191"/>
        <end position="204"/>
    </location>
</feature>
<organism evidence="3 4">
    <name type="scientific">Elsinoe batatas</name>
    <dbReference type="NCBI Taxonomy" id="2601811"/>
    <lineage>
        <taxon>Eukaryota</taxon>
        <taxon>Fungi</taxon>
        <taxon>Dikarya</taxon>
        <taxon>Ascomycota</taxon>
        <taxon>Pezizomycotina</taxon>
        <taxon>Dothideomycetes</taxon>
        <taxon>Dothideomycetidae</taxon>
        <taxon>Myriangiales</taxon>
        <taxon>Elsinoaceae</taxon>
        <taxon>Elsinoe</taxon>
    </lineage>
</organism>
<feature type="compositionally biased region" description="Basic residues" evidence="1">
    <location>
        <begin position="150"/>
        <end position="162"/>
    </location>
</feature>
<name>A0A8K0PE72_9PEZI</name>
<dbReference type="EMBL" id="JAESVG020000003">
    <property type="protein sequence ID" value="KAG8628905.1"/>
    <property type="molecule type" value="Genomic_DNA"/>
</dbReference>
<feature type="compositionally biased region" description="Basic and acidic residues" evidence="1">
    <location>
        <begin position="36"/>
        <end position="48"/>
    </location>
</feature>
<reference evidence="3" key="1">
    <citation type="submission" date="2021-07" db="EMBL/GenBank/DDBJ databases">
        <title>Elsinoe batatas strain:CRI-CJ2 Genome sequencing and assembly.</title>
        <authorList>
            <person name="Huang L."/>
        </authorList>
    </citation>
    <scope>NUCLEOTIDE SEQUENCE</scope>
    <source>
        <strain evidence="3">CRI-CJ2</strain>
    </source>
</reference>
<dbReference type="AlphaFoldDB" id="A0A8K0PE72"/>
<feature type="compositionally biased region" description="Basic residues" evidence="1">
    <location>
        <begin position="174"/>
        <end position="190"/>
    </location>
</feature>
<feature type="compositionally biased region" description="Basic residues" evidence="1">
    <location>
        <begin position="118"/>
        <end position="130"/>
    </location>
</feature>
<feature type="compositionally biased region" description="Basic residues" evidence="1">
    <location>
        <begin position="49"/>
        <end position="60"/>
    </location>
</feature>
<accession>A0A8K0PE72</accession>
<feature type="compositionally biased region" description="Low complexity" evidence="1">
    <location>
        <begin position="428"/>
        <end position="441"/>
    </location>
</feature>
<comment type="caution">
    <text evidence="3">The sequence shown here is derived from an EMBL/GenBank/DDBJ whole genome shotgun (WGS) entry which is preliminary data.</text>
</comment>
<proteinExistence type="predicted"/>
<keyword evidence="4" id="KW-1185">Reference proteome</keyword>
<feature type="chain" id="PRO_5035418960" evidence="2">
    <location>
        <begin position="20"/>
        <end position="441"/>
    </location>
</feature>
<feature type="compositionally biased region" description="Basic and acidic residues" evidence="1">
    <location>
        <begin position="70"/>
        <end position="84"/>
    </location>
</feature>
<feature type="compositionally biased region" description="Low complexity" evidence="1">
    <location>
        <begin position="216"/>
        <end position="239"/>
    </location>
</feature>
<feature type="signal peptide" evidence="2">
    <location>
        <begin position="1"/>
        <end position="19"/>
    </location>
</feature>
<keyword evidence="2" id="KW-0732">Signal</keyword>
<evidence type="ECO:0000313" key="4">
    <source>
        <dbReference type="Proteomes" id="UP000809789"/>
    </source>
</evidence>
<gene>
    <name evidence="3" type="ORF">KVT40_002770</name>
</gene>
<evidence type="ECO:0000313" key="3">
    <source>
        <dbReference type="EMBL" id="KAG8628905.1"/>
    </source>
</evidence>